<keyword evidence="1" id="KW-0472">Membrane</keyword>
<sequence length="289" mass="32576">MMLCWLCSLGFVLFSAAFFLIFFVFSFNFSAFCQASDIIWENICSSWIESCLLRAGFFGLLADFFLLAFCLSFFFFRCSASTNALLTIWFTRISSLIDSCVLSGGLLGFLVLASCFFCFSFSALIQAFCMTHWSSASVMVSFFCRGALAGFLFFSAVEGLEYCFLLAKSLELLPYFFLASMILFSRSFLSSSCALGVCLRFGSFYCSIKLASVCPLCHTCHRRCADYSGRTHEASLFFNLRIMTDTGTFTTNVELSCLSRKNFWSCAVPFLIRGFSFEISMLDYQCFCI</sequence>
<proteinExistence type="predicted"/>
<keyword evidence="1" id="KW-0812">Transmembrane</keyword>
<feature type="transmembrane region" description="Helical" evidence="1">
    <location>
        <begin position="96"/>
        <end position="125"/>
    </location>
</feature>
<feature type="transmembrane region" description="Helical" evidence="1">
    <location>
        <begin position="137"/>
        <end position="160"/>
    </location>
</feature>
<comment type="caution">
    <text evidence="2">The sequence shown here is derived from an EMBL/GenBank/DDBJ whole genome shotgun (WGS) entry which is preliminary data.</text>
</comment>
<accession>A0AAD1UDW9</accession>
<dbReference type="AlphaFoldDB" id="A0AAD1UDW9"/>
<protein>
    <submittedName>
        <fullName evidence="2">Uncharacterized protein</fullName>
    </submittedName>
</protein>
<evidence type="ECO:0000313" key="2">
    <source>
        <dbReference type="EMBL" id="CAI2366211.1"/>
    </source>
</evidence>
<feature type="transmembrane region" description="Helical" evidence="1">
    <location>
        <begin position="172"/>
        <end position="189"/>
    </location>
</feature>
<evidence type="ECO:0000256" key="1">
    <source>
        <dbReference type="SAM" id="Phobius"/>
    </source>
</evidence>
<gene>
    <name evidence="2" type="ORF">ECRASSUSDP1_LOCUS7482</name>
</gene>
<keyword evidence="3" id="KW-1185">Reference proteome</keyword>
<organism evidence="2 3">
    <name type="scientific">Euplotes crassus</name>
    <dbReference type="NCBI Taxonomy" id="5936"/>
    <lineage>
        <taxon>Eukaryota</taxon>
        <taxon>Sar</taxon>
        <taxon>Alveolata</taxon>
        <taxon>Ciliophora</taxon>
        <taxon>Intramacronucleata</taxon>
        <taxon>Spirotrichea</taxon>
        <taxon>Hypotrichia</taxon>
        <taxon>Euplotida</taxon>
        <taxon>Euplotidae</taxon>
        <taxon>Moneuplotes</taxon>
    </lineage>
</organism>
<dbReference type="Proteomes" id="UP001295684">
    <property type="component" value="Unassembled WGS sequence"/>
</dbReference>
<reference evidence="2" key="1">
    <citation type="submission" date="2023-07" db="EMBL/GenBank/DDBJ databases">
        <authorList>
            <consortium name="AG Swart"/>
            <person name="Singh M."/>
            <person name="Singh A."/>
            <person name="Seah K."/>
            <person name="Emmerich C."/>
        </authorList>
    </citation>
    <scope>NUCLEOTIDE SEQUENCE</scope>
    <source>
        <strain evidence="2">DP1</strain>
    </source>
</reference>
<name>A0AAD1UDW9_EUPCR</name>
<keyword evidence="1" id="KW-1133">Transmembrane helix</keyword>
<evidence type="ECO:0000313" key="3">
    <source>
        <dbReference type="Proteomes" id="UP001295684"/>
    </source>
</evidence>
<dbReference type="EMBL" id="CAMPGE010007291">
    <property type="protein sequence ID" value="CAI2366211.1"/>
    <property type="molecule type" value="Genomic_DNA"/>
</dbReference>
<feature type="transmembrane region" description="Helical" evidence="1">
    <location>
        <begin position="55"/>
        <end position="76"/>
    </location>
</feature>